<evidence type="ECO:0008006" key="5">
    <source>
        <dbReference type="Google" id="ProtNLM"/>
    </source>
</evidence>
<proteinExistence type="predicted"/>
<gene>
    <name evidence="3" type="ORF">MOV92_24005</name>
</gene>
<feature type="transmembrane region" description="Helical" evidence="2">
    <location>
        <begin position="6"/>
        <end position="27"/>
    </location>
</feature>
<evidence type="ECO:0000313" key="3">
    <source>
        <dbReference type="EMBL" id="UNP29488.1"/>
    </source>
</evidence>
<dbReference type="SUPFAM" id="SSF46565">
    <property type="entry name" value="Chaperone J-domain"/>
    <property type="match status" value="1"/>
</dbReference>
<dbReference type="RefSeq" id="WP_057944960.1">
    <property type="nucleotide sequence ID" value="NZ_CP011131.1"/>
</dbReference>
<accession>A0ABY3XA83</accession>
<evidence type="ECO:0000256" key="2">
    <source>
        <dbReference type="SAM" id="Phobius"/>
    </source>
</evidence>
<keyword evidence="2" id="KW-0472">Membrane</keyword>
<organism evidence="3 4">
    <name type="scientific">Lysobacter gummosus</name>
    <dbReference type="NCBI Taxonomy" id="262324"/>
    <lineage>
        <taxon>Bacteria</taxon>
        <taxon>Pseudomonadati</taxon>
        <taxon>Pseudomonadota</taxon>
        <taxon>Gammaproteobacteria</taxon>
        <taxon>Lysobacterales</taxon>
        <taxon>Lysobacteraceae</taxon>
        <taxon>Lysobacter</taxon>
    </lineage>
</organism>
<name>A0ABY3XA83_9GAMM</name>
<dbReference type="InterPro" id="IPR036869">
    <property type="entry name" value="J_dom_sf"/>
</dbReference>
<keyword evidence="2" id="KW-0812">Transmembrane</keyword>
<protein>
    <recommendedName>
        <fullName evidence="5">Transmembrane protein</fullName>
    </recommendedName>
</protein>
<evidence type="ECO:0000313" key="4">
    <source>
        <dbReference type="Proteomes" id="UP000829194"/>
    </source>
</evidence>
<sequence length="117" mass="13084">MTTTEFIVILGGAALGYWLVAVVWPLWRDRGDAPPGPALFEADPPWHEVLDVAEDADRNTIDAAHRAKRAEHLPERVAHLSADVRNQAQRRIMQIDRAYAAAMRELGFGRRDGSGER</sequence>
<keyword evidence="2" id="KW-1133">Transmembrane helix</keyword>
<keyword evidence="1" id="KW-0143">Chaperone</keyword>
<keyword evidence="4" id="KW-1185">Reference proteome</keyword>
<dbReference type="Proteomes" id="UP000829194">
    <property type="component" value="Chromosome"/>
</dbReference>
<reference evidence="3 4" key="1">
    <citation type="submission" date="2022-03" db="EMBL/GenBank/DDBJ databases">
        <title>Complete genome sequence of Lysobacter capsici VKM B-2533 and Lysobacter gummosus 10.1.1, promising sources of lytic agents.</title>
        <authorList>
            <person name="Tarlachkov S.V."/>
            <person name="Kudryakova I.V."/>
            <person name="Afoshin A.S."/>
            <person name="Leontyevskaya E.A."/>
            <person name="Leontyevskaya N.V."/>
        </authorList>
    </citation>
    <scope>NUCLEOTIDE SEQUENCE [LARGE SCALE GENOMIC DNA]</scope>
    <source>
        <strain evidence="3 4">10.1.1</strain>
    </source>
</reference>
<evidence type="ECO:0000256" key="1">
    <source>
        <dbReference type="ARBA" id="ARBA00023186"/>
    </source>
</evidence>
<dbReference type="EMBL" id="CP093547">
    <property type="protein sequence ID" value="UNP29488.1"/>
    <property type="molecule type" value="Genomic_DNA"/>
</dbReference>